<dbReference type="HOGENOM" id="CLU_001265_54_6_1"/>
<feature type="transmembrane region" description="Helical" evidence="6">
    <location>
        <begin position="331"/>
        <end position="352"/>
    </location>
</feature>
<gene>
    <name evidence="8" type="ORF">FOMPIDRAFT_1027815</name>
</gene>
<feature type="transmembrane region" description="Helical" evidence="6">
    <location>
        <begin position="396"/>
        <end position="419"/>
    </location>
</feature>
<dbReference type="InParanoid" id="S8EJX2"/>
<keyword evidence="3 6" id="KW-0812">Transmembrane</keyword>
<dbReference type="eggNOG" id="KOG2615">
    <property type="taxonomic scope" value="Eukaryota"/>
</dbReference>
<evidence type="ECO:0000256" key="3">
    <source>
        <dbReference type="ARBA" id="ARBA00022692"/>
    </source>
</evidence>
<dbReference type="InterPro" id="IPR020846">
    <property type="entry name" value="MFS_dom"/>
</dbReference>
<dbReference type="PANTHER" id="PTHR23504">
    <property type="entry name" value="MAJOR FACILITATOR SUPERFAMILY DOMAIN-CONTAINING PROTEIN 10"/>
    <property type="match status" value="1"/>
</dbReference>
<evidence type="ECO:0000256" key="5">
    <source>
        <dbReference type="ARBA" id="ARBA00023136"/>
    </source>
</evidence>
<dbReference type="GO" id="GO:0016020">
    <property type="term" value="C:membrane"/>
    <property type="evidence" value="ECO:0007669"/>
    <property type="project" value="UniProtKB-SubCell"/>
</dbReference>
<dbReference type="Proteomes" id="UP000015241">
    <property type="component" value="Unassembled WGS sequence"/>
</dbReference>
<keyword evidence="2" id="KW-0813">Transport</keyword>
<evidence type="ECO:0000313" key="8">
    <source>
        <dbReference type="EMBL" id="EPT04548.1"/>
    </source>
</evidence>
<dbReference type="InterPro" id="IPR036259">
    <property type="entry name" value="MFS_trans_sf"/>
</dbReference>
<dbReference type="Gene3D" id="1.20.1250.20">
    <property type="entry name" value="MFS general substrate transporter like domains"/>
    <property type="match status" value="1"/>
</dbReference>
<dbReference type="SUPFAM" id="SSF103473">
    <property type="entry name" value="MFS general substrate transporter"/>
    <property type="match status" value="1"/>
</dbReference>
<evidence type="ECO:0000256" key="2">
    <source>
        <dbReference type="ARBA" id="ARBA00022448"/>
    </source>
</evidence>
<feature type="transmembrane region" description="Helical" evidence="6">
    <location>
        <begin position="439"/>
        <end position="458"/>
    </location>
</feature>
<protein>
    <recommendedName>
        <fullName evidence="7">Major facilitator superfamily (MFS) profile domain-containing protein</fullName>
    </recommendedName>
</protein>
<feature type="transmembrane region" description="Helical" evidence="6">
    <location>
        <begin position="113"/>
        <end position="131"/>
    </location>
</feature>
<reference evidence="8 9" key="1">
    <citation type="journal article" date="2012" name="Science">
        <title>The Paleozoic origin of enzymatic lignin decomposition reconstructed from 31 fungal genomes.</title>
        <authorList>
            <person name="Floudas D."/>
            <person name="Binder M."/>
            <person name="Riley R."/>
            <person name="Barry K."/>
            <person name="Blanchette R.A."/>
            <person name="Henrissat B."/>
            <person name="Martinez A.T."/>
            <person name="Otillar R."/>
            <person name="Spatafora J.W."/>
            <person name="Yadav J.S."/>
            <person name="Aerts A."/>
            <person name="Benoit I."/>
            <person name="Boyd A."/>
            <person name="Carlson A."/>
            <person name="Copeland A."/>
            <person name="Coutinho P.M."/>
            <person name="de Vries R.P."/>
            <person name="Ferreira P."/>
            <person name="Findley K."/>
            <person name="Foster B."/>
            <person name="Gaskell J."/>
            <person name="Glotzer D."/>
            <person name="Gorecki P."/>
            <person name="Heitman J."/>
            <person name="Hesse C."/>
            <person name="Hori C."/>
            <person name="Igarashi K."/>
            <person name="Jurgens J.A."/>
            <person name="Kallen N."/>
            <person name="Kersten P."/>
            <person name="Kohler A."/>
            <person name="Kuees U."/>
            <person name="Kumar T.K.A."/>
            <person name="Kuo A."/>
            <person name="LaButti K."/>
            <person name="Larrondo L.F."/>
            <person name="Lindquist E."/>
            <person name="Ling A."/>
            <person name="Lombard V."/>
            <person name="Lucas S."/>
            <person name="Lundell T."/>
            <person name="Martin R."/>
            <person name="McLaughlin D.J."/>
            <person name="Morgenstern I."/>
            <person name="Morin E."/>
            <person name="Murat C."/>
            <person name="Nagy L.G."/>
            <person name="Nolan M."/>
            <person name="Ohm R.A."/>
            <person name="Patyshakuliyeva A."/>
            <person name="Rokas A."/>
            <person name="Ruiz-Duenas F.J."/>
            <person name="Sabat G."/>
            <person name="Salamov A."/>
            <person name="Samejima M."/>
            <person name="Schmutz J."/>
            <person name="Slot J.C."/>
            <person name="St John F."/>
            <person name="Stenlid J."/>
            <person name="Sun H."/>
            <person name="Sun S."/>
            <person name="Syed K."/>
            <person name="Tsang A."/>
            <person name="Wiebenga A."/>
            <person name="Young D."/>
            <person name="Pisabarro A."/>
            <person name="Eastwood D.C."/>
            <person name="Martin F."/>
            <person name="Cullen D."/>
            <person name="Grigoriev I.V."/>
            <person name="Hibbett D.S."/>
        </authorList>
    </citation>
    <scope>NUCLEOTIDE SEQUENCE</scope>
    <source>
        <strain evidence="9">FP-58527</strain>
    </source>
</reference>
<feature type="transmembrane region" description="Helical" evidence="6">
    <location>
        <begin position="137"/>
        <end position="158"/>
    </location>
</feature>
<feature type="transmembrane region" description="Helical" evidence="6">
    <location>
        <begin position="289"/>
        <end position="311"/>
    </location>
</feature>
<dbReference type="OrthoDB" id="419616at2759"/>
<comment type="subcellular location">
    <subcellularLocation>
        <location evidence="1">Membrane</location>
        <topology evidence="1">Multi-pass membrane protein</topology>
    </subcellularLocation>
</comment>
<feature type="transmembrane region" description="Helical" evidence="6">
    <location>
        <begin position="364"/>
        <end position="384"/>
    </location>
</feature>
<sequence length="494" mass="53252">MPSNSEQNAAEELELELERDMTVAAEHPHRVPPRPNPLPKLQLAVVYFIKLIIPIAATQNLPYINVFVADLAKAAGAKTGYYSGLVGSARSVAHLLTIYSWGHLSDRHGRKPIVIVGTALTGFFTLLFGLSQTFPTVLLTIFLIGIFSGTTGAIHSIVGELVDSTNEAIAFPLYDIVSAVGYAVGPLIGGTFSDPATQFGGPLFDTPFWRTYPYFLPCLITAFISATALFLAVFVLEETLPARRGARKGAIRIQPDAESPTSPVRAPRDDPFVVDTKPLGVWTLLSMPVIRVVCGSSGALAYVAGSFNTVFVLQAYTPVEDGGLALSPSQIGRALGIMGTVSIFLKLGMPYCLRRFGVLTVFRWCMRAWPVTFAAMALLSVFAHRVQGAEGLAAEWTAVSFVLFLSRIGCMAFSIIMILTKDHTPGTSSLGASNGLAEFAQAFAGVFSPTIVSVLFAFSSSNHILGGNFWVVVMVLISILSGWFAEQLRRYRDD</sequence>
<keyword evidence="9" id="KW-1185">Reference proteome</keyword>
<accession>S8EJX2</accession>
<evidence type="ECO:0000256" key="6">
    <source>
        <dbReference type="SAM" id="Phobius"/>
    </source>
</evidence>
<feature type="domain" description="Major facilitator superfamily (MFS) profile" evidence="7">
    <location>
        <begin position="46"/>
        <end position="490"/>
    </location>
</feature>
<dbReference type="PANTHER" id="PTHR23504:SF15">
    <property type="entry name" value="MAJOR FACILITATOR SUPERFAMILY (MFS) PROFILE DOMAIN-CONTAINING PROTEIN"/>
    <property type="match status" value="1"/>
</dbReference>
<keyword evidence="5 6" id="KW-0472">Membrane</keyword>
<dbReference type="InterPro" id="IPR011701">
    <property type="entry name" value="MFS"/>
</dbReference>
<dbReference type="Pfam" id="PF07690">
    <property type="entry name" value="MFS_1"/>
    <property type="match status" value="1"/>
</dbReference>
<dbReference type="EMBL" id="KE504126">
    <property type="protein sequence ID" value="EPT04548.1"/>
    <property type="molecule type" value="Genomic_DNA"/>
</dbReference>
<feature type="transmembrane region" description="Helical" evidence="6">
    <location>
        <begin position="212"/>
        <end position="236"/>
    </location>
</feature>
<evidence type="ECO:0000256" key="1">
    <source>
        <dbReference type="ARBA" id="ARBA00004141"/>
    </source>
</evidence>
<feature type="transmembrane region" description="Helical" evidence="6">
    <location>
        <begin position="170"/>
        <end position="192"/>
    </location>
</feature>
<keyword evidence="4 6" id="KW-1133">Transmembrane helix</keyword>
<name>S8EJX2_FOMSC</name>
<feature type="transmembrane region" description="Helical" evidence="6">
    <location>
        <begin position="464"/>
        <end position="485"/>
    </location>
</feature>
<dbReference type="GO" id="GO:0022857">
    <property type="term" value="F:transmembrane transporter activity"/>
    <property type="evidence" value="ECO:0007669"/>
    <property type="project" value="InterPro"/>
</dbReference>
<proteinExistence type="predicted"/>
<evidence type="ECO:0000313" key="9">
    <source>
        <dbReference type="Proteomes" id="UP000015241"/>
    </source>
</evidence>
<dbReference type="PROSITE" id="PS50850">
    <property type="entry name" value="MFS"/>
    <property type="match status" value="1"/>
</dbReference>
<evidence type="ECO:0000256" key="4">
    <source>
        <dbReference type="ARBA" id="ARBA00022989"/>
    </source>
</evidence>
<organism evidence="8 9">
    <name type="scientific">Fomitopsis schrenkii</name>
    <name type="common">Brown rot fungus</name>
    <dbReference type="NCBI Taxonomy" id="2126942"/>
    <lineage>
        <taxon>Eukaryota</taxon>
        <taxon>Fungi</taxon>
        <taxon>Dikarya</taxon>
        <taxon>Basidiomycota</taxon>
        <taxon>Agaricomycotina</taxon>
        <taxon>Agaricomycetes</taxon>
        <taxon>Polyporales</taxon>
        <taxon>Fomitopsis</taxon>
    </lineage>
</organism>
<evidence type="ECO:0000259" key="7">
    <source>
        <dbReference type="PROSITE" id="PS50850"/>
    </source>
</evidence>
<dbReference type="AlphaFoldDB" id="S8EJX2"/>